<dbReference type="EMBL" id="PNXQ01000001">
    <property type="protein sequence ID" value="TKH46614.1"/>
    <property type="molecule type" value="Genomic_DNA"/>
</dbReference>
<gene>
    <name evidence="1" type="ORF">C1I60_00215</name>
</gene>
<accession>A0A4U2Q8M3</accession>
<organism evidence="1 2">
    <name type="scientific">Paenibacillus terrae</name>
    <dbReference type="NCBI Taxonomy" id="159743"/>
    <lineage>
        <taxon>Bacteria</taxon>
        <taxon>Bacillati</taxon>
        <taxon>Bacillota</taxon>
        <taxon>Bacilli</taxon>
        <taxon>Bacillales</taxon>
        <taxon>Paenibacillaceae</taxon>
        <taxon>Paenibacillus</taxon>
    </lineage>
</organism>
<name>A0A4U2Q8M3_9BACL</name>
<reference evidence="1 2" key="1">
    <citation type="submission" date="2018-01" db="EMBL/GenBank/DDBJ databases">
        <title>Bacillales members from the olive rhizosphere are effective biological control agents against Verticillium dahliae.</title>
        <authorList>
            <person name="Gomez-Lama C."/>
            <person name="Legarda G."/>
            <person name="Ruano-Rosa D."/>
            <person name="Pizarro-Tobias P."/>
            <person name="Valverde-Corredor A."/>
            <person name="Niqui J.L."/>
            <person name="Trivino J.C."/>
            <person name="Roca A."/>
            <person name="Mercado-Blanco J."/>
        </authorList>
    </citation>
    <scope>NUCLEOTIDE SEQUENCE [LARGE SCALE GENOMIC DNA]</scope>
    <source>
        <strain evidence="1 2">PIC167</strain>
    </source>
</reference>
<evidence type="ECO:0000313" key="1">
    <source>
        <dbReference type="EMBL" id="TKH46614.1"/>
    </source>
</evidence>
<sequence>MKDSKVTTKENNIVLFPKTLDYYQIQLTVMLENERYGEAMAMLRFLIQCQGQEQKQYEEWEALLQWLEAAFPQYADRGAETDATADDEINEAELARRHVRFKQEQDAGYGNKLLHMAMDEPLSEQTILALEQLSYLDLPEIDDALLKWIKEREIHPLLQFRVLQTLRRRGMEGTIEISRGDEKAEIEIESIPLQPDEFPEPIMRILERVADQTEVHEPTLFYFAQELWSQYVMAVYGTKDYRSMLVEEDGMPDIWAAALHQTVSESLSGNKDEEETRAIYGITDALRFRFEQVYRSMRLFVAAGMSTP</sequence>
<dbReference type="Proteomes" id="UP000308114">
    <property type="component" value="Unassembled WGS sequence"/>
</dbReference>
<comment type="caution">
    <text evidence="1">The sequence shown here is derived from an EMBL/GenBank/DDBJ whole genome shotgun (WGS) entry which is preliminary data.</text>
</comment>
<protein>
    <submittedName>
        <fullName evidence="1">Uncharacterized protein</fullName>
    </submittedName>
</protein>
<dbReference type="AlphaFoldDB" id="A0A4U2Q8M3"/>
<evidence type="ECO:0000313" key="2">
    <source>
        <dbReference type="Proteomes" id="UP000308114"/>
    </source>
</evidence>
<proteinExistence type="predicted"/>